<dbReference type="InterPro" id="IPR037802">
    <property type="entry name" value="SGF29"/>
</dbReference>
<name>A0A4T0FFP2_9BASI</name>
<dbReference type="CDD" id="cd20393">
    <property type="entry name" value="Tudor_SGF29_rpt1"/>
    <property type="match status" value="1"/>
</dbReference>
<dbReference type="GO" id="GO:0005634">
    <property type="term" value="C:nucleus"/>
    <property type="evidence" value="ECO:0007669"/>
    <property type="project" value="UniProtKB-SubCell"/>
</dbReference>
<evidence type="ECO:0000259" key="5">
    <source>
        <dbReference type="PROSITE" id="PS51518"/>
    </source>
</evidence>
<dbReference type="InterPro" id="IPR047288">
    <property type="entry name" value="Tudor_SGF29_rpt1"/>
</dbReference>
<keyword evidence="4" id="KW-0539">Nucleus</keyword>
<dbReference type="CDD" id="cd20394">
    <property type="entry name" value="Tudor_SGF29_rpt2"/>
    <property type="match status" value="1"/>
</dbReference>
<evidence type="ECO:0000256" key="4">
    <source>
        <dbReference type="ARBA" id="ARBA00023242"/>
    </source>
</evidence>
<dbReference type="Gene3D" id="2.30.30.140">
    <property type="match status" value="2"/>
</dbReference>
<reference evidence="6 7" key="1">
    <citation type="submission" date="2019-03" db="EMBL/GenBank/DDBJ databases">
        <title>Sequencing 23 genomes of Wallemia ichthyophaga.</title>
        <authorList>
            <person name="Gostincar C."/>
        </authorList>
    </citation>
    <scope>NUCLEOTIDE SEQUENCE [LARGE SCALE GENOMIC DNA]</scope>
    <source>
        <strain evidence="6 7">EXF-5753</strain>
    </source>
</reference>
<sequence>MASSEVNDKIAEINDTKLKINELVNYFNKFYQLISLNNNFSLEKFKKIKLNYQLKSNQLKVLLEKETELVNALLPVLDNYKTNYLEPDHPVAFKLPKNDQSVEDQWILAKIIHLINNDSSTYKVQDVEPSEDGGPGQIWETHIDSIIALPKHSESQHKANTLVLGLYPDTTSFYRATVIQPPSGNDNRAAYLLRFEDDDAPFQTVSSEHVISLPNGIH</sequence>
<evidence type="ECO:0000256" key="1">
    <source>
        <dbReference type="ARBA" id="ARBA00004123"/>
    </source>
</evidence>
<keyword evidence="7" id="KW-1185">Reference proteome</keyword>
<evidence type="ECO:0000313" key="6">
    <source>
        <dbReference type="EMBL" id="TIA85536.1"/>
    </source>
</evidence>
<dbReference type="EMBL" id="SPNW01000106">
    <property type="protein sequence ID" value="TIA85536.1"/>
    <property type="molecule type" value="Genomic_DNA"/>
</dbReference>
<dbReference type="PANTHER" id="PTHR21539">
    <property type="entry name" value="SAGA-ASSOCIATED FACTOR 29"/>
    <property type="match status" value="1"/>
</dbReference>
<evidence type="ECO:0000313" key="7">
    <source>
        <dbReference type="Proteomes" id="UP000310189"/>
    </source>
</evidence>
<keyword evidence="2" id="KW-0805">Transcription regulation</keyword>
<keyword evidence="3" id="KW-0804">Transcription</keyword>
<dbReference type="Pfam" id="PF07039">
    <property type="entry name" value="SGF29_Tudor"/>
    <property type="match status" value="1"/>
</dbReference>
<organism evidence="6 7">
    <name type="scientific">Wallemia hederae</name>
    <dbReference type="NCBI Taxonomy" id="1540922"/>
    <lineage>
        <taxon>Eukaryota</taxon>
        <taxon>Fungi</taxon>
        <taxon>Dikarya</taxon>
        <taxon>Basidiomycota</taxon>
        <taxon>Wallemiomycotina</taxon>
        <taxon>Wallemiomycetes</taxon>
        <taxon>Wallemiales</taxon>
        <taxon>Wallemiaceae</taxon>
        <taxon>Wallemia</taxon>
    </lineage>
</organism>
<dbReference type="AlphaFoldDB" id="A0A4T0FFP2"/>
<proteinExistence type="predicted"/>
<dbReference type="Proteomes" id="UP000310189">
    <property type="component" value="Unassembled WGS sequence"/>
</dbReference>
<dbReference type="InterPro" id="IPR010750">
    <property type="entry name" value="SGF29_tudor-like_dom"/>
</dbReference>
<evidence type="ECO:0000256" key="3">
    <source>
        <dbReference type="ARBA" id="ARBA00023163"/>
    </source>
</evidence>
<dbReference type="PANTHER" id="PTHR21539:SF0">
    <property type="entry name" value="SAGA-ASSOCIATED FACTOR 29"/>
    <property type="match status" value="1"/>
</dbReference>
<comment type="subcellular location">
    <subcellularLocation>
        <location evidence="1">Nucleus</location>
    </subcellularLocation>
</comment>
<dbReference type="InterPro" id="IPR047287">
    <property type="entry name" value="Tudor_SGF29_rpt2"/>
</dbReference>
<dbReference type="GO" id="GO:0000124">
    <property type="term" value="C:SAGA complex"/>
    <property type="evidence" value="ECO:0007669"/>
    <property type="project" value="InterPro"/>
</dbReference>
<evidence type="ECO:0000256" key="2">
    <source>
        <dbReference type="ARBA" id="ARBA00023015"/>
    </source>
</evidence>
<protein>
    <recommendedName>
        <fullName evidence="5">SGF29 C-terminal domain-containing protein</fullName>
    </recommendedName>
</protein>
<gene>
    <name evidence="6" type="ORF">E3P99_03970</name>
</gene>
<dbReference type="PROSITE" id="PS51518">
    <property type="entry name" value="SGF29_C"/>
    <property type="match status" value="1"/>
</dbReference>
<feature type="domain" description="SGF29 C-terminal" evidence="5">
    <location>
        <begin position="81"/>
        <end position="218"/>
    </location>
</feature>
<accession>A0A4T0FFP2</accession>
<comment type="caution">
    <text evidence="6">The sequence shown here is derived from an EMBL/GenBank/DDBJ whole genome shotgun (WGS) entry which is preliminary data.</text>
</comment>
<dbReference type="OrthoDB" id="10265994at2759"/>